<dbReference type="Proteomes" id="UP000185207">
    <property type="component" value="Unassembled WGS sequence"/>
</dbReference>
<dbReference type="InterPro" id="IPR004919">
    <property type="entry name" value="GmrSD_N"/>
</dbReference>
<feature type="domain" description="DUF7834" evidence="2">
    <location>
        <begin position="187"/>
        <end position="436"/>
    </location>
</feature>
<dbReference type="STRING" id="1416779.SAMN05444409_1953"/>
<accession>A0A1N6GNF2</accession>
<protein>
    <submittedName>
        <fullName evidence="3">Uncharacterized protein</fullName>
    </submittedName>
</protein>
<evidence type="ECO:0000259" key="2">
    <source>
        <dbReference type="Pfam" id="PF25202"/>
    </source>
</evidence>
<dbReference type="AlphaFoldDB" id="A0A1N6GNF2"/>
<reference evidence="4" key="1">
    <citation type="submission" date="2016-11" db="EMBL/GenBank/DDBJ databases">
        <authorList>
            <person name="Varghese N."/>
            <person name="Submissions S."/>
        </authorList>
    </citation>
    <scope>NUCLEOTIDE SEQUENCE [LARGE SCALE GENOMIC DNA]</scope>
    <source>
        <strain evidence="4">DSM 27623</strain>
    </source>
</reference>
<proteinExistence type="predicted"/>
<gene>
    <name evidence="3" type="ORF">SAMN05444409_1953</name>
</gene>
<dbReference type="PANTHER" id="PTHR35149:SF2">
    <property type="entry name" value="DUF262 DOMAIN-CONTAINING PROTEIN"/>
    <property type="match status" value="1"/>
</dbReference>
<sequence>MEKITAEIKKVIKVLDDQMEIPNYQRPYRWTENNVRLLLEDITHSWKEGKSSYRIGSVILNNKDSKLNIVDGQQRITTILLILKSLGSPIGSALRKSLQYKHQDSLNAIINNKRFIDSWLQENFGNDANSFAKYILEYCEFVEIRVRDLSEAFQMFDSQNGRGKELEAYNLLKAYHIRAMESNTFEEKIACDKTWEGAARYQSNKESKQVSDLLRQLINEQLYRTRLWSRKETASEFSKKEIKEFKGINVSKNHPIDFPYQNKALLQYVVQHYLNSLGITVNGVKSRFKQSSPENISPFALLNQNIVNGKDFFDYTETYVEIYKRIFHSEYNEMIEFKKFIERNCKYLGSHRDGDQYLFELYKSLIMLMFDKFGEEGVEKYHKILYLLVYRLRLEREQVRYASVADYPVHNKVFNIIENAQTYSDLIHLEKIANKKVVCKKGVKRVIEFFDEQQIKLESFDSNKVKLTDFNLVYNVN</sequence>
<evidence type="ECO:0000313" key="4">
    <source>
        <dbReference type="Proteomes" id="UP000185207"/>
    </source>
</evidence>
<dbReference type="RefSeq" id="WP_074235069.1">
    <property type="nucleotide sequence ID" value="NZ_FSRK01000001.1"/>
</dbReference>
<feature type="domain" description="GmrSD restriction endonucleases N-terminal" evidence="1">
    <location>
        <begin position="13"/>
        <end position="176"/>
    </location>
</feature>
<dbReference type="EMBL" id="FSRK01000001">
    <property type="protein sequence ID" value="SIO09069.1"/>
    <property type="molecule type" value="Genomic_DNA"/>
</dbReference>
<evidence type="ECO:0000259" key="1">
    <source>
        <dbReference type="Pfam" id="PF03235"/>
    </source>
</evidence>
<name>A0A1N6GNF2_9FLAO</name>
<dbReference type="InterPro" id="IPR057156">
    <property type="entry name" value="DUF7834"/>
</dbReference>
<organism evidence="3 4">
    <name type="scientific">Epilithonimonas zeae</name>
    <dbReference type="NCBI Taxonomy" id="1416779"/>
    <lineage>
        <taxon>Bacteria</taxon>
        <taxon>Pseudomonadati</taxon>
        <taxon>Bacteroidota</taxon>
        <taxon>Flavobacteriia</taxon>
        <taxon>Flavobacteriales</taxon>
        <taxon>Weeksellaceae</taxon>
        <taxon>Chryseobacterium group</taxon>
        <taxon>Epilithonimonas</taxon>
    </lineage>
</organism>
<dbReference type="PANTHER" id="PTHR35149">
    <property type="entry name" value="SLL5132 PROTEIN"/>
    <property type="match status" value="1"/>
</dbReference>
<dbReference type="Pfam" id="PF25202">
    <property type="entry name" value="DUF7834"/>
    <property type="match status" value="1"/>
</dbReference>
<keyword evidence="4" id="KW-1185">Reference proteome</keyword>
<dbReference type="Pfam" id="PF03235">
    <property type="entry name" value="GmrSD_N"/>
    <property type="match status" value="1"/>
</dbReference>
<evidence type="ECO:0000313" key="3">
    <source>
        <dbReference type="EMBL" id="SIO09069.1"/>
    </source>
</evidence>